<dbReference type="InterPro" id="IPR029000">
    <property type="entry name" value="Cyclophilin-like_dom_sf"/>
</dbReference>
<proteinExistence type="predicted"/>
<evidence type="ECO:0000313" key="5">
    <source>
        <dbReference type="EMBL" id="RNE67313.1"/>
    </source>
</evidence>
<dbReference type="Pfam" id="PF02626">
    <property type="entry name" value="CT_A_B"/>
    <property type="match status" value="1"/>
</dbReference>
<gene>
    <name evidence="5" type="ORF">EEJ31_00585</name>
</gene>
<dbReference type="OrthoDB" id="9768696at2"/>
<evidence type="ECO:0000256" key="1">
    <source>
        <dbReference type="ARBA" id="ARBA00022741"/>
    </source>
</evidence>
<protein>
    <submittedName>
        <fullName evidence="5">Biotin-dependent carboxyltransferase</fullName>
    </submittedName>
</protein>
<dbReference type="SUPFAM" id="SSF50891">
    <property type="entry name" value="Cyclophilin-like"/>
    <property type="match status" value="1"/>
</dbReference>
<dbReference type="EMBL" id="RDSR01000001">
    <property type="protein sequence ID" value="RNE67313.1"/>
    <property type="molecule type" value="Genomic_DNA"/>
</dbReference>
<keyword evidence="5" id="KW-0808">Transferase</keyword>
<dbReference type="SMART" id="SM00797">
    <property type="entry name" value="AHS2"/>
    <property type="match status" value="1"/>
</dbReference>
<reference evidence="5 6" key="1">
    <citation type="submission" date="2018-11" db="EMBL/GenBank/DDBJ databases">
        <title>Cryobacterium sp. nov., isolated from rhizosphere soil of lettuce.</title>
        <authorList>
            <person name="Wang Y."/>
        </authorList>
    </citation>
    <scope>NUCLEOTIDE SEQUENCE [LARGE SCALE GENOMIC DNA]</scope>
    <source>
        <strain evidence="5 6">NEAU-85</strain>
    </source>
</reference>
<sequence length="346" mass="36687">MTGGLRVDGAGVAVVTDLGRSRGPAVGLPVNGALDQYSARVANILVANSEGDPIIEVTAFDFAFTAESDLLIAVTGAPMTLLVDGIERSMWEPVSVGAGQQIALYEMAAGLRTYVAVHSSFDVPVLLDSCAPDTVAGFGVILTAGTNLAVREVGPSIVNPYFDMSLFNLDVMIPYVGGEAVIDVTDGPDADQFEGTRSRLFHAPYVVTAKSNHIGLRMTGQLPVRTSTDEVVSRGVPVGAVEVPPGDELLVLHRGRGVTAGYPVLAVVTPLALDALGQVRPGQHIRFRHTTVERADENVRAWRAHLDRLRQRINTIYACLGIQSLVEPGQLGSVDNRSEPTLEGIT</sequence>
<dbReference type="GO" id="GO:0016787">
    <property type="term" value="F:hydrolase activity"/>
    <property type="evidence" value="ECO:0007669"/>
    <property type="project" value="UniProtKB-KW"/>
</dbReference>
<dbReference type="AlphaFoldDB" id="A0A3M8LPA0"/>
<comment type="caution">
    <text evidence="5">The sequence shown here is derived from an EMBL/GenBank/DDBJ whole genome shotgun (WGS) entry which is preliminary data.</text>
</comment>
<organism evidence="5 6">
    <name type="scientific">Cryobacterium tepidiphilum</name>
    <dbReference type="NCBI Taxonomy" id="2486026"/>
    <lineage>
        <taxon>Bacteria</taxon>
        <taxon>Bacillati</taxon>
        <taxon>Actinomycetota</taxon>
        <taxon>Actinomycetes</taxon>
        <taxon>Micrococcales</taxon>
        <taxon>Microbacteriaceae</taxon>
        <taxon>Cryobacterium</taxon>
    </lineage>
</organism>
<name>A0A3M8LPA0_9MICO</name>
<feature type="domain" description="Carboxyltransferase" evidence="4">
    <location>
        <begin position="25"/>
        <end position="305"/>
    </location>
</feature>
<accession>A0A3M8LPA0</accession>
<dbReference type="InterPro" id="IPR052708">
    <property type="entry name" value="PxpC"/>
</dbReference>
<evidence type="ECO:0000256" key="3">
    <source>
        <dbReference type="ARBA" id="ARBA00022840"/>
    </source>
</evidence>
<dbReference type="GO" id="GO:0016740">
    <property type="term" value="F:transferase activity"/>
    <property type="evidence" value="ECO:0007669"/>
    <property type="project" value="UniProtKB-KW"/>
</dbReference>
<evidence type="ECO:0000256" key="2">
    <source>
        <dbReference type="ARBA" id="ARBA00022801"/>
    </source>
</evidence>
<evidence type="ECO:0000259" key="4">
    <source>
        <dbReference type="SMART" id="SM00797"/>
    </source>
</evidence>
<dbReference type="Gene3D" id="2.40.100.10">
    <property type="entry name" value="Cyclophilin-like"/>
    <property type="match status" value="1"/>
</dbReference>
<dbReference type="InterPro" id="IPR003778">
    <property type="entry name" value="CT_A_B"/>
</dbReference>
<keyword evidence="3" id="KW-0067">ATP-binding</keyword>
<keyword evidence="2" id="KW-0378">Hydrolase</keyword>
<dbReference type="PANTHER" id="PTHR43309">
    <property type="entry name" value="5-OXOPROLINASE SUBUNIT C"/>
    <property type="match status" value="1"/>
</dbReference>
<dbReference type="RefSeq" id="WP_123044345.1">
    <property type="nucleotide sequence ID" value="NZ_RDSR01000001.1"/>
</dbReference>
<dbReference type="PANTHER" id="PTHR43309:SF3">
    <property type="entry name" value="5-OXOPROLINASE SUBUNIT C"/>
    <property type="match status" value="1"/>
</dbReference>
<keyword evidence="6" id="KW-1185">Reference proteome</keyword>
<dbReference type="Proteomes" id="UP000279859">
    <property type="component" value="Unassembled WGS sequence"/>
</dbReference>
<evidence type="ECO:0000313" key="6">
    <source>
        <dbReference type="Proteomes" id="UP000279859"/>
    </source>
</evidence>
<keyword evidence="1" id="KW-0547">Nucleotide-binding</keyword>
<dbReference type="GO" id="GO:0005524">
    <property type="term" value="F:ATP binding"/>
    <property type="evidence" value="ECO:0007669"/>
    <property type="project" value="UniProtKB-KW"/>
</dbReference>